<feature type="compositionally biased region" description="Pro residues" evidence="2">
    <location>
        <begin position="23"/>
        <end position="33"/>
    </location>
</feature>
<feature type="transmembrane region" description="Helical" evidence="3">
    <location>
        <begin position="350"/>
        <end position="369"/>
    </location>
</feature>
<feature type="compositionally biased region" description="Basic and acidic residues" evidence="2">
    <location>
        <begin position="229"/>
        <end position="239"/>
    </location>
</feature>
<dbReference type="Proteomes" id="UP000023067">
    <property type="component" value="Unassembled WGS sequence"/>
</dbReference>
<sequence length="868" mass="89349">MTEHNSGRGRRRASGARQRRAPRPAPATPPVPPDQTRAARDAAFGTARRTWMDQKADASPSEPPRPPADEGRAPAPAPGSSAPQSTVPGSSVPESPAAPAGPETVPLPPVPDEQPASRPDAAGASSRRAAQTAPQIVPGRPSEATASPASPSAAEPSPVVPTAGAAAMSTRRAFPAAAAGSGAAARSGQDDDAPTRPTPVVPEASATAGRPEASDAAADTAPRPRGRRARELSPEERDAWAVPPPDLAAFASTPEAAAPAPASPEPSESVPASPAPEGSVPTASVPAASAPRPAAGEADDAQPPAQGGPAVAAAAAAAPAPTSAAAASASGAPATGAAASASEEPSGGRLRVPALWTLLSAVVPGAGLIPTRLRRVGILLTAVFVVAAVALGAWLLLADPTRALLSLATDRTFVVALMVVSGLVGVVWVLQIIATNLAHTTRQGLTGAKRGISLVLALVMVIAVALPFGRGVQSLWAAQGLLGNQTVFGGATEDSLDQPDPWAGRGRVNIMLLGQDAGADRTGTRPDTIMVASIDTATGRTALFSIPRNLQYVEFPEGSAAAKEFPDGFDYFGRNENLINAVWTWAEDRPDLYPGDPSPGLTATTQAVSETLGLDIDYYAMVNLQGFEDLVDAIGGVKMEVERRIPIGGGTNQSTGRKYPISGYIEPGWQELDGYTALWYARSREGSDDFNRMCRQQRIVRVVTEEADPATLALSVPGLVTATERNIETNIPSTQLSAFVDLGMRIKKAGFTSYPITTEVTNPGRPDYDYIEQWVQASIEDSMSQVAPESVRGEDPSAEPTAPAEPSAPADSSTATTTPTEEPSAEETTEEQTTTPEDAETSQEATEEPVIVADPLKSCMPGQAEGTG</sequence>
<dbReference type="STRING" id="396014.BF93_18145"/>
<accession>Z9JRV5</accession>
<feature type="compositionally biased region" description="Low complexity" evidence="2">
    <location>
        <begin position="798"/>
        <end position="822"/>
    </location>
</feature>
<dbReference type="eggNOG" id="COG1316">
    <property type="taxonomic scope" value="Bacteria"/>
</dbReference>
<keyword evidence="6" id="KW-1185">Reference proteome</keyword>
<dbReference type="PANTHER" id="PTHR33392">
    <property type="entry name" value="POLYISOPRENYL-TEICHOIC ACID--PEPTIDOGLYCAN TEICHOIC ACID TRANSFERASE TAGU"/>
    <property type="match status" value="1"/>
</dbReference>
<evidence type="ECO:0000256" key="2">
    <source>
        <dbReference type="SAM" id="MobiDB-lite"/>
    </source>
</evidence>
<comment type="similarity">
    <text evidence="1">Belongs to the LytR/CpsA/Psr (LCP) family.</text>
</comment>
<dbReference type="PATRIC" id="fig|396014.3.peg.1964"/>
<feature type="transmembrane region" description="Helical" evidence="3">
    <location>
        <begin position="412"/>
        <end position="430"/>
    </location>
</feature>
<dbReference type="HOGENOM" id="CLU_354770_0_0_11"/>
<evidence type="ECO:0000313" key="6">
    <source>
        <dbReference type="Proteomes" id="UP000023067"/>
    </source>
</evidence>
<dbReference type="InterPro" id="IPR004474">
    <property type="entry name" value="LytR_CpsA_psr"/>
</dbReference>
<dbReference type="OrthoDB" id="3573673at2"/>
<feature type="compositionally biased region" description="Acidic residues" evidence="2">
    <location>
        <begin position="837"/>
        <end position="847"/>
    </location>
</feature>
<evidence type="ECO:0000256" key="1">
    <source>
        <dbReference type="ARBA" id="ARBA00006068"/>
    </source>
</evidence>
<feature type="region of interest" description="Disordered" evidence="2">
    <location>
        <begin position="1"/>
        <end position="313"/>
    </location>
</feature>
<keyword evidence="3" id="KW-0812">Transmembrane</keyword>
<evidence type="ECO:0000259" key="4">
    <source>
        <dbReference type="Pfam" id="PF03816"/>
    </source>
</evidence>
<organism evidence="5 6">
    <name type="scientific">Brachybacterium phenoliresistens</name>
    <dbReference type="NCBI Taxonomy" id="396014"/>
    <lineage>
        <taxon>Bacteria</taxon>
        <taxon>Bacillati</taxon>
        <taxon>Actinomycetota</taxon>
        <taxon>Actinomycetes</taxon>
        <taxon>Micrococcales</taxon>
        <taxon>Dermabacteraceae</taxon>
        <taxon>Brachybacterium</taxon>
    </lineage>
</organism>
<dbReference type="EMBL" id="JDYK01000009">
    <property type="protein sequence ID" value="EWS81095.1"/>
    <property type="molecule type" value="Genomic_DNA"/>
</dbReference>
<dbReference type="Pfam" id="PF03816">
    <property type="entry name" value="LytR_cpsA_psr"/>
    <property type="match status" value="1"/>
</dbReference>
<dbReference type="Gene3D" id="3.40.630.190">
    <property type="entry name" value="LCP protein"/>
    <property type="match status" value="1"/>
</dbReference>
<evidence type="ECO:0000313" key="5">
    <source>
        <dbReference type="EMBL" id="EWS81095.1"/>
    </source>
</evidence>
<dbReference type="AlphaFoldDB" id="Z9JRV5"/>
<feature type="transmembrane region" description="Helical" evidence="3">
    <location>
        <begin position="451"/>
        <end position="469"/>
    </location>
</feature>
<protein>
    <submittedName>
        <fullName evidence="5">Transcriptional regulator</fullName>
    </submittedName>
</protein>
<proteinExistence type="inferred from homology"/>
<feature type="compositionally biased region" description="Low complexity" evidence="2">
    <location>
        <begin position="141"/>
        <end position="187"/>
    </location>
</feature>
<dbReference type="InterPro" id="IPR050922">
    <property type="entry name" value="LytR/CpsA/Psr_CW_biosynth"/>
</dbReference>
<keyword evidence="3" id="KW-1133">Transmembrane helix</keyword>
<reference evidence="5 6" key="1">
    <citation type="submission" date="2014-02" db="EMBL/GenBank/DDBJ databases">
        <title>Genome sequence of Brachybacterium phenoliresistens strain W13A50.</title>
        <authorList>
            <person name="Wang X."/>
        </authorList>
    </citation>
    <scope>NUCLEOTIDE SEQUENCE [LARGE SCALE GENOMIC DNA]</scope>
    <source>
        <strain evidence="5 6">W13A50</strain>
    </source>
</reference>
<feature type="region of interest" description="Disordered" evidence="2">
    <location>
        <begin position="781"/>
        <end position="868"/>
    </location>
</feature>
<dbReference type="PANTHER" id="PTHR33392:SF6">
    <property type="entry name" value="POLYISOPRENYL-TEICHOIC ACID--PEPTIDOGLYCAN TEICHOIC ACID TRANSFERASE TAGU"/>
    <property type="match status" value="1"/>
</dbReference>
<comment type="caution">
    <text evidence="5">The sequence shown here is derived from an EMBL/GenBank/DDBJ whole genome shotgun (WGS) entry which is preliminary data.</text>
</comment>
<feature type="compositionally biased region" description="Low complexity" evidence="2">
    <location>
        <begin position="248"/>
        <end position="313"/>
    </location>
</feature>
<evidence type="ECO:0000256" key="3">
    <source>
        <dbReference type="SAM" id="Phobius"/>
    </source>
</evidence>
<dbReference type="NCBIfam" id="TIGR00350">
    <property type="entry name" value="lytR_cpsA_psr"/>
    <property type="match status" value="1"/>
</dbReference>
<gene>
    <name evidence="5" type="ORF">BF93_18145</name>
</gene>
<keyword evidence="3" id="KW-0472">Membrane</keyword>
<feature type="compositionally biased region" description="Polar residues" evidence="2">
    <location>
        <begin position="84"/>
        <end position="93"/>
    </location>
</feature>
<feature type="transmembrane region" description="Helical" evidence="3">
    <location>
        <begin position="376"/>
        <end position="397"/>
    </location>
</feature>
<name>Z9JRV5_9MICO</name>
<feature type="domain" description="Cell envelope-related transcriptional attenuator" evidence="4">
    <location>
        <begin position="525"/>
        <end position="706"/>
    </location>
</feature>
<feature type="compositionally biased region" description="Basic residues" evidence="2">
    <location>
        <begin position="7"/>
        <end position="22"/>
    </location>
</feature>